<dbReference type="InterPro" id="IPR050899">
    <property type="entry name" value="DDRGK_domain-containing"/>
</dbReference>
<keyword evidence="2" id="KW-1133">Transmembrane helix</keyword>
<dbReference type="OrthoDB" id="9812498at2"/>
<keyword evidence="2" id="KW-0472">Membrane</keyword>
<feature type="compositionally biased region" description="Basic and acidic residues" evidence="1">
    <location>
        <begin position="942"/>
        <end position="953"/>
    </location>
</feature>
<evidence type="ECO:0000256" key="2">
    <source>
        <dbReference type="SAM" id="Phobius"/>
    </source>
</evidence>
<reference evidence="3 4" key="1">
    <citation type="submission" date="2016-03" db="EMBL/GenBank/DDBJ databases">
        <title>Complete genome sequence of Pedobacter cryoconitis PAMC 27485.</title>
        <authorList>
            <person name="Lee J."/>
            <person name="Kim O.-S."/>
        </authorList>
    </citation>
    <scope>NUCLEOTIDE SEQUENCE [LARGE SCALE GENOMIC DNA]</scope>
    <source>
        <strain evidence="3 4">PAMC 27485</strain>
    </source>
</reference>
<gene>
    <name evidence="3" type="ORF">AY601_4219</name>
</gene>
<feature type="compositionally biased region" description="Basic residues" evidence="1">
    <location>
        <begin position="913"/>
        <end position="923"/>
    </location>
</feature>
<feature type="region of interest" description="Disordered" evidence="1">
    <location>
        <begin position="912"/>
        <end position="971"/>
    </location>
</feature>
<dbReference type="GO" id="GO:0044389">
    <property type="term" value="F:ubiquitin-like protein ligase binding"/>
    <property type="evidence" value="ECO:0007669"/>
    <property type="project" value="TreeGrafter"/>
</dbReference>
<proteinExistence type="predicted"/>
<evidence type="ECO:0000256" key="1">
    <source>
        <dbReference type="SAM" id="MobiDB-lite"/>
    </source>
</evidence>
<feature type="region of interest" description="Disordered" evidence="1">
    <location>
        <begin position="678"/>
        <end position="701"/>
    </location>
</feature>
<feature type="compositionally biased region" description="Basic and acidic residues" evidence="1">
    <location>
        <begin position="1034"/>
        <end position="1054"/>
    </location>
</feature>
<dbReference type="RefSeq" id="WP_068404728.1">
    <property type="nucleotide sequence ID" value="NZ_CP014504.1"/>
</dbReference>
<feature type="transmembrane region" description="Helical" evidence="2">
    <location>
        <begin position="157"/>
        <end position="179"/>
    </location>
</feature>
<evidence type="ECO:0008006" key="5">
    <source>
        <dbReference type="Google" id="ProtNLM"/>
    </source>
</evidence>
<dbReference type="KEGG" id="pcm:AY601_4219"/>
<dbReference type="PANTHER" id="PTHR48176">
    <property type="entry name" value="DDRGK DOMAIN-CONTAINING PROTEIN 1"/>
    <property type="match status" value="1"/>
</dbReference>
<feature type="compositionally biased region" description="Basic and acidic residues" evidence="1">
    <location>
        <begin position="753"/>
        <end position="762"/>
    </location>
</feature>
<dbReference type="AlphaFoldDB" id="A0A127VII0"/>
<protein>
    <recommendedName>
        <fullName evidence="5">DUF4175 family protein</fullName>
    </recommendedName>
</protein>
<keyword evidence="4" id="KW-1185">Reference proteome</keyword>
<accession>A0A127VII0</accession>
<organism evidence="3 4">
    <name type="scientific">Pedobacter cryoconitis</name>
    <dbReference type="NCBI Taxonomy" id="188932"/>
    <lineage>
        <taxon>Bacteria</taxon>
        <taxon>Pseudomonadati</taxon>
        <taxon>Bacteroidota</taxon>
        <taxon>Sphingobacteriia</taxon>
        <taxon>Sphingobacteriales</taxon>
        <taxon>Sphingobacteriaceae</taxon>
        <taxon>Pedobacter</taxon>
    </lineage>
</organism>
<feature type="compositionally biased region" description="Low complexity" evidence="1">
    <location>
        <begin position="924"/>
        <end position="941"/>
    </location>
</feature>
<feature type="compositionally biased region" description="Basic and acidic residues" evidence="1">
    <location>
        <begin position="678"/>
        <end position="693"/>
    </location>
</feature>
<dbReference type="PANTHER" id="PTHR48176:SF1">
    <property type="entry name" value="DDRGK DOMAIN-CONTAINING PROTEIN 1"/>
    <property type="match status" value="1"/>
</dbReference>
<feature type="region of interest" description="Disordered" evidence="1">
    <location>
        <begin position="720"/>
        <end position="783"/>
    </location>
</feature>
<dbReference type="EMBL" id="CP014504">
    <property type="protein sequence ID" value="AMQ01068.1"/>
    <property type="molecule type" value="Genomic_DNA"/>
</dbReference>
<feature type="region of interest" description="Disordered" evidence="1">
    <location>
        <begin position="1034"/>
        <end position="1060"/>
    </location>
</feature>
<feature type="transmembrane region" description="Helical" evidence="2">
    <location>
        <begin position="60"/>
        <end position="83"/>
    </location>
</feature>
<evidence type="ECO:0000313" key="4">
    <source>
        <dbReference type="Proteomes" id="UP000071561"/>
    </source>
</evidence>
<feature type="transmembrane region" description="Helical" evidence="2">
    <location>
        <begin position="24"/>
        <end position="48"/>
    </location>
</feature>
<name>A0A127VII0_9SPHI</name>
<keyword evidence="2" id="KW-0812">Transmembrane</keyword>
<dbReference type="Proteomes" id="UP000071561">
    <property type="component" value="Chromosome"/>
</dbReference>
<evidence type="ECO:0000313" key="3">
    <source>
        <dbReference type="EMBL" id="AMQ01068.1"/>
    </source>
</evidence>
<dbReference type="PATRIC" id="fig|188932.3.peg.4377"/>
<sequence>MDSNYSLLISKINEFKQQFYLNKLFHGLIYTLALLFALYLFLFVLVYYSHPAPLVKTILFFSYLLILLVSITVGIVKPALAYFRLSKTISLEESAEIIGNHFEHVRDKLLNTLQLKALADLSPEHNQLILAGIDQKINELTPVPFSKAINLGDNKKLIKYFIVPLVLIIAIGIIAPAVLKEGTKSFVKYDQEVLPVAPFDFVLLNKTLVVTQGDDLQLNIKIDGDQLPQEIYLKEGLNTFKLDKKSNSSFQYTLKNLQKTQLVRFSAGGFDSRSYKLIVKPRPAVLTMEAHLNYPSYLKKKKETISNAGDLTLPEGTVVTWVVSTENTKQLVFALGNQLQELSVENNSAEFKAVLKKSQNYRVIPKNEFSVHQDSISHKIEVIADLSPAIEVKETADSLSRKALYFTGNIHDDHGFSALKFVYTLKENGITKKTVYTGIPVKANQLENSFFYFWNLKNIEIKPGQVLEYYLEVADNDAVNGPKKSRTAVRTYEQPTASQLDKQTNTASTLLKQKMESAIKLAGQVEKESKKLGETLLDKKELTFEDKKDIGLLLEKQKKLEAVVREIQEAKQKNTFNSTENEDLKKELAEKQKQIDDLFNNVLDPKTKELLEKLQSLVTQNNKDQTQQELSKMTMDNKSLKNELDRILELYKQLEFEQNLQNKIDRLAGLAKTQKELSKATKDQKNSLDELQKKQQKQQQEFNELKKEMKELDAKNQALERPNPFSPQEKTAQQIQQQQQQSLEKLTKNQRQKASEQQEKAGDQLQEMADQLKEEQQSATEAENNLQVEELRLLLQHLLKTSFDQEKVMLSLKKMAFNDPAYIGNVQLQRGIKDNLKTISDSLSALSKRVPQIQSAVGEEMQQINFNLDKSLENLAERRTYEAVKNQQYTMTSINNLALMLNEALEQLEKNKRNSKSGGKGKGKQSMQQLQQMQQQLNKNMEQARQKLQKEGKQGSVPKGEMSESFAKMAQQQQLIREALQKLNTEQNKDGSGGLGNLNQVIKDMKTTESDLINKRLEDATIKRQQGVLTKLLDAEKASREQSEDEKRESKVGKDFPPSYPKLLEQFKKKQAAEQELLQKLPPSLNYYYKNKIADYFKLLNLQP</sequence>